<dbReference type="EMBL" id="AIMB01000001">
    <property type="protein sequence ID" value="EJF91693.1"/>
    <property type="molecule type" value="Genomic_DNA"/>
</dbReference>
<reference evidence="1 2" key="1">
    <citation type="submission" date="2012-03" db="EMBL/GenBank/DDBJ databases">
        <title>The Genome Sequence of Bartonella tamiae Th239.</title>
        <authorList>
            <consortium name="The Broad Institute Genome Sequencing Platform"/>
            <consortium name="The Broad Institute Genome Sequencing Center for Infectious Disease"/>
            <person name="Feldgarden M."/>
            <person name="Kirby J."/>
            <person name="Kosoy M."/>
            <person name="Birtles R."/>
            <person name="Probert W.S."/>
            <person name="Chiaraviglio L."/>
            <person name="Young S.K."/>
            <person name="Zeng Q."/>
            <person name="Gargeya S."/>
            <person name="Fitzgerald M."/>
            <person name="Haas B."/>
            <person name="Abouelleil A."/>
            <person name="Alvarado L."/>
            <person name="Arachchi H.M."/>
            <person name="Berlin A."/>
            <person name="Chapman S.B."/>
            <person name="Gearin G."/>
            <person name="Goldberg J."/>
            <person name="Griggs A."/>
            <person name="Gujja S."/>
            <person name="Hansen M."/>
            <person name="Heiman D."/>
            <person name="Howarth C."/>
            <person name="Larimer J."/>
            <person name="Lui A."/>
            <person name="MacDonald P.J.P."/>
            <person name="McCowen C."/>
            <person name="Montmayeur A."/>
            <person name="Murphy C."/>
            <person name="Neiman D."/>
            <person name="Pearson M."/>
            <person name="Priest M."/>
            <person name="Roberts A."/>
            <person name="Saif S."/>
            <person name="Shea T."/>
            <person name="Sisk P."/>
            <person name="Stolte C."/>
            <person name="Sykes S."/>
            <person name="Wortman J."/>
            <person name="Nusbaum C."/>
            <person name="Birren B."/>
        </authorList>
    </citation>
    <scope>NUCLEOTIDE SEQUENCE [LARGE SCALE GENOMIC DNA]</scope>
    <source>
        <strain evidence="1 2">Th239</strain>
    </source>
</reference>
<comment type="caution">
    <text evidence="1">The sequence shown here is derived from an EMBL/GenBank/DDBJ whole genome shotgun (WGS) entry which is preliminary data.</text>
</comment>
<accession>J0ZSF2</accession>
<organism evidence="1 2">
    <name type="scientific">Bartonella tamiae Th239</name>
    <dbReference type="NCBI Taxonomy" id="1094558"/>
    <lineage>
        <taxon>Bacteria</taxon>
        <taxon>Pseudomonadati</taxon>
        <taxon>Pseudomonadota</taxon>
        <taxon>Alphaproteobacteria</taxon>
        <taxon>Hyphomicrobiales</taxon>
        <taxon>Bartonellaceae</taxon>
        <taxon>Bartonella</taxon>
    </lineage>
</organism>
<dbReference type="AlphaFoldDB" id="J0ZSF2"/>
<dbReference type="PATRIC" id="fig|1094558.3.peg.73"/>
<keyword evidence="2" id="KW-1185">Reference proteome</keyword>
<evidence type="ECO:0000313" key="2">
    <source>
        <dbReference type="Proteomes" id="UP000008952"/>
    </source>
</evidence>
<sequence>MAAGVRIFNDANTIQIDDSYQNLVMIKSGELITDWRGMAELHIEHDGPLILATSCSNGSSCSVQDRTGLTWHYLIGSAPANAYVKWYAFSNPLNPQFNFGLRVFDANGRITFDSNQKPLVISYFFSIDTPLLDQISLNDIDGLPKEDEVARPQNIYVPLRQGRTYTAFPIKYVGAVSVVYQSRTASGGKKISYDHYCYMPFTSVGGITFVPIKEVTNSPSRIPEMRPFYRPRGSPWRDRVQQYWVIDVTGY</sequence>
<gene>
    <name evidence="1" type="ORF">ME5_00072</name>
</gene>
<protein>
    <submittedName>
        <fullName evidence="1">Uncharacterized protein</fullName>
    </submittedName>
</protein>
<dbReference type="HOGENOM" id="CLU_1105425_0_0_5"/>
<dbReference type="RefSeq" id="WP_008037362.1">
    <property type="nucleotide sequence ID" value="NZ_JH725147.1"/>
</dbReference>
<evidence type="ECO:0000313" key="1">
    <source>
        <dbReference type="EMBL" id="EJF91693.1"/>
    </source>
</evidence>
<name>J0ZSF2_9HYPH</name>
<dbReference type="Proteomes" id="UP000008952">
    <property type="component" value="Unassembled WGS sequence"/>
</dbReference>
<dbReference type="STRING" id="1094558.ME5_00072"/>
<dbReference type="OrthoDB" id="8161473at2"/>
<proteinExistence type="predicted"/>